<dbReference type="AlphaFoldDB" id="A0A5C4MTA6"/>
<organism evidence="3 4">
    <name type="scientific">Mumia zhuanghuii</name>
    <dbReference type="NCBI Taxonomy" id="2585211"/>
    <lineage>
        <taxon>Bacteria</taxon>
        <taxon>Bacillati</taxon>
        <taxon>Actinomycetota</taxon>
        <taxon>Actinomycetes</taxon>
        <taxon>Propionibacteriales</taxon>
        <taxon>Nocardioidaceae</taxon>
        <taxon>Mumia</taxon>
    </lineage>
</organism>
<dbReference type="Pfam" id="PF10009">
    <property type="entry name" value="DUF2252"/>
    <property type="match status" value="1"/>
</dbReference>
<feature type="compositionally biased region" description="Polar residues" evidence="1">
    <location>
        <begin position="210"/>
        <end position="219"/>
    </location>
</feature>
<dbReference type="InterPro" id="IPR018721">
    <property type="entry name" value="DUF2252"/>
</dbReference>
<dbReference type="PANTHER" id="PTHR39441:SF1">
    <property type="entry name" value="DUF2252 DOMAIN-CONTAINING PROTEIN"/>
    <property type="match status" value="1"/>
</dbReference>
<comment type="caution">
    <text evidence="3">The sequence shown here is derived from an EMBL/GenBank/DDBJ whole genome shotgun (WGS) entry which is preliminary data.</text>
</comment>
<dbReference type="OrthoDB" id="1491115at2"/>
<reference evidence="3 4" key="1">
    <citation type="submission" date="2019-05" db="EMBL/GenBank/DDBJ databases">
        <title>Mumia sp. nov., isolated from the intestinal contents of plateau pika (Ochotona curzoniae) in the Qinghai-Tibet plateau of China.</title>
        <authorList>
            <person name="Tian Z."/>
        </authorList>
    </citation>
    <scope>NUCLEOTIDE SEQUENCE [LARGE SCALE GENOMIC DNA]</scope>
    <source>
        <strain evidence="4">527</strain>
        <strain evidence="3">Z527</strain>
    </source>
</reference>
<sequence>MARRRTAEQREAGRAARKVLPRRQHGELSSYDRDPVDLLDTQNTQRIPDLVPVRWGRMLESPFAFFRGSAAVMAADLAAGPSTGTQVVACGDAHLANFGLYASPERRIVFDLNDFDEAGNAPWEWDLKRLAASVVVAGRDRGFDASVVRQAATAVAAEYRGRLAELVALSALDRYYASIDAAWLEEHVADGGRGLLHKTLKKARRRTSEQVLSSLTTTDEGGRTRITDDPPLVRHPPAAAVALAEKVLADYTKVLRSDVAMLVGQFTLVDVAMRVVGVGSVGTQAYVALLEGPGGPPLFLQVKEASPSVLTTYGKVPAVPPAGTHLPAGAGEGARVVSAQRILQAVSDPFLGWFAGPRRSFYVRQLRDMKGSVDVAALAPDQLVNYGRLCASQLARAHAQSPTAAFVAGYLGSSESFDDAVARWAVAYADQVERDHAALAAAAAAGRIPVERGV</sequence>
<dbReference type="RefSeq" id="WP_139105515.1">
    <property type="nucleotide sequence ID" value="NZ_VDFR01000027.1"/>
</dbReference>
<dbReference type="EMBL" id="VDFR01000027">
    <property type="protein sequence ID" value="TNC49274.1"/>
    <property type="molecule type" value="Genomic_DNA"/>
</dbReference>
<dbReference type="PANTHER" id="PTHR39441">
    <property type="entry name" value="DUF2252 DOMAIN-CONTAINING PROTEIN"/>
    <property type="match status" value="1"/>
</dbReference>
<feature type="region of interest" description="Disordered" evidence="1">
    <location>
        <begin position="210"/>
        <end position="231"/>
    </location>
</feature>
<accession>A0A5C4MTA6</accession>
<feature type="compositionally biased region" description="Basic and acidic residues" evidence="1">
    <location>
        <begin position="24"/>
        <end position="36"/>
    </location>
</feature>
<protein>
    <submittedName>
        <fullName evidence="3">DUF2252 domain-containing protein</fullName>
    </submittedName>
</protein>
<gene>
    <name evidence="3" type="ORF">FHE65_06025</name>
    <name evidence="2" type="ORF">FHE65_22630</name>
</gene>
<dbReference type="Proteomes" id="UP000306740">
    <property type="component" value="Unassembled WGS sequence"/>
</dbReference>
<evidence type="ECO:0000313" key="2">
    <source>
        <dbReference type="EMBL" id="TNC40982.1"/>
    </source>
</evidence>
<evidence type="ECO:0000256" key="1">
    <source>
        <dbReference type="SAM" id="MobiDB-lite"/>
    </source>
</evidence>
<name>A0A5C4MTA6_9ACTN</name>
<evidence type="ECO:0000313" key="4">
    <source>
        <dbReference type="Proteomes" id="UP000306740"/>
    </source>
</evidence>
<evidence type="ECO:0000313" key="3">
    <source>
        <dbReference type="EMBL" id="TNC49274.1"/>
    </source>
</evidence>
<proteinExistence type="predicted"/>
<feature type="compositionally biased region" description="Basic and acidic residues" evidence="1">
    <location>
        <begin position="220"/>
        <end position="231"/>
    </location>
</feature>
<dbReference type="EMBL" id="VDFR01000107">
    <property type="protein sequence ID" value="TNC40982.1"/>
    <property type="molecule type" value="Genomic_DNA"/>
</dbReference>
<feature type="compositionally biased region" description="Basic and acidic residues" evidence="1">
    <location>
        <begin position="1"/>
        <end position="14"/>
    </location>
</feature>
<feature type="region of interest" description="Disordered" evidence="1">
    <location>
        <begin position="1"/>
        <end position="37"/>
    </location>
</feature>